<feature type="region of interest" description="Disordered" evidence="1">
    <location>
        <begin position="1"/>
        <end position="24"/>
    </location>
</feature>
<protein>
    <submittedName>
        <fullName evidence="2">Uncharacterized protein</fullName>
    </submittedName>
</protein>
<dbReference type="EMBL" id="JAPNKE010000002">
    <property type="protein sequence ID" value="MCY1011069.1"/>
    <property type="molecule type" value="Genomic_DNA"/>
</dbReference>
<reference evidence="2" key="1">
    <citation type="submission" date="2022-11" db="EMBL/GenBank/DDBJ databases">
        <title>Minimal conservation of predation-associated metabolite biosynthetic gene clusters underscores biosynthetic potential of Myxococcota including descriptions for ten novel species: Archangium lansinium sp. nov., Myxococcus landrumus sp. nov., Nannocystis bai.</title>
        <authorList>
            <person name="Ahearne A."/>
            <person name="Stevens C."/>
            <person name="Phillips K."/>
        </authorList>
    </citation>
    <scope>NUCLEOTIDE SEQUENCE</scope>
    <source>
        <strain evidence="2">Na p29</strain>
    </source>
</reference>
<accession>A0A9X3J1U1</accession>
<organism evidence="2 3">
    <name type="scientific">Nannocystis pusilla</name>
    <dbReference type="NCBI Taxonomy" id="889268"/>
    <lineage>
        <taxon>Bacteria</taxon>
        <taxon>Pseudomonadati</taxon>
        <taxon>Myxococcota</taxon>
        <taxon>Polyangia</taxon>
        <taxon>Nannocystales</taxon>
        <taxon>Nannocystaceae</taxon>
        <taxon>Nannocystis</taxon>
    </lineage>
</organism>
<name>A0A9X3J1U1_9BACT</name>
<evidence type="ECO:0000256" key="1">
    <source>
        <dbReference type="SAM" id="MobiDB-lite"/>
    </source>
</evidence>
<evidence type="ECO:0000313" key="3">
    <source>
        <dbReference type="Proteomes" id="UP001150924"/>
    </source>
</evidence>
<comment type="caution">
    <text evidence="2">The sequence shown here is derived from an EMBL/GenBank/DDBJ whole genome shotgun (WGS) entry which is preliminary data.</text>
</comment>
<sequence>MFGLKGSFTSASTGSGFGSSGGAVPSTGSAGIGASVGGSFVARRSASRATRWTSIAEISWSLGIRHHIGLFQRRTKPYS</sequence>
<dbReference type="AlphaFoldDB" id="A0A9X3J1U1"/>
<dbReference type="Proteomes" id="UP001150924">
    <property type="component" value="Unassembled WGS sequence"/>
</dbReference>
<keyword evidence="3" id="KW-1185">Reference proteome</keyword>
<evidence type="ECO:0000313" key="2">
    <source>
        <dbReference type="EMBL" id="MCY1011069.1"/>
    </source>
</evidence>
<gene>
    <name evidence="2" type="ORF">OV079_36990</name>
</gene>
<dbReference type="RefSeq" id="WP_267774285.1">
    <property type="nucleotide sequence ID" value="NZ_JAPNKE010000002.1"/>
</dbReference>
<proteinExistence type="predicted"/>
<feature type="compositionally biased region" description="Low complexity" evidence="1">
    <location>
        <begin position="1"/>
        <end position="14"/>
    </location>
</feature>